<keyword evidence="2" id="KW-1185">Reference proteome</keyword>
<reference evidence="2" key="1">
    <citation type="journal article" date="2017" name="Front. Plant Sci.">
        <title>Climate Clever Clovers: New Paradigm to Reduce the Environmental Footprint of Ruminants by Breeding Low Methanogenic Forages Utilizing Haplotype Variation.</title>
        <authorList>
            <person name="Kaur P."/>
            <person name="Appels R."/>
            <person name="Bayer P.E."/>
            <person name="Keeble-Gagnere G."/>
            <person name="Wang J."/>
            <person name="Hirakawa H."/>
            <person name="Shirasawa K."/>
            <person name="Vercoe P."/>
            <person name="Stefanova K."/>
            <person name="Durmic Z."/>
            <person name="Nichols P."/>
            <person name="Revell C."/>
            <person name="Isobe S.N."/>
            <person name="Edwards D."/>
            <person name="Erskine W."/>
        </authorList>
    </citation>
    <scope>NUCLEOTIDE SEQUENCE [LARGE SCALE GENOMIC DNA]</scope>
    <source>
        <strain evidence="2">cv. Daliak</strain>
    </source>
</reference>
<accession>A0A2Z6PQY2</accession>
<protein>
    <submittedName>
        <fullName evidence="1">Uncharacterized protein</fullName>
    </submittedName>
</protein>
<dbReference type="AlphaFoldDB" id="A0A2Z6PQY2"/>
<dbReference type="Proteomes" id="UP000242715">
    <property type="component" value="Unassembled WGS sequence"/>
</dbReference>
<evidence type="ECO:0000313" key="2">
    <source>
        <dbReference type="Proteomes" id="UP000242715"/>
    </source>
</evidence>
<sequence length="84" mass="8560">MVVVVVGTPRCVDGGGGNNRNVVADCTIILGSKPGGADGESWLPDLGTMEVVVVDKVAKAMVAAAVTFGEVMLVLQLTKQHLGP</sequence>
<organism evidence="1 2">
    <name type="scientific">Trifolium subterraneum</name>
    <name type="common">Subterranean clover</name>
    <dbReference type="NCBI Taxonomy" id="3900"/>
    <lineage>
        <taxon>Eukaryota</taxon>
        <taxon>Viridiplantae</taxon>
        <taxon>Streptophyta</taxon>
        <taxon>Embryophyta</taxon>
        <taxon>Tracheophyta</taxon>
        <taxon>Spermatophyta</taxon>
        <taxon>Magnoliopsida</taxon>
        <taxon>eudicotyledons</taxon>
        <taxon>Gunneridae</taxon>
        <taxon>Pentapetalae</taxon>
        <taxon>rosids</taxon>
        <taxon>fabids</taxon>
        <taxon>Fabales</taxon>
        <taxon>Fabaceae</taxon>
        <taxon>Papilionoideae</taxon>
        <taxon>50 kb inversion clade</taxon>
        <taxon>NPAAA clade</taxon>
        <taxon>Hologalegina</taxon>
        <taxon>IRL clade</taxon>
        <taxon>Trifolieae</taxon>
        <taxon>Trifolium</taxon>
    </lineage>
</organism>
<gene>
    <name evidence="1" type="ORF">TSUD_186900</name>
</gene>
<proteinExistence type="predicted"/>
<evidence type="ECO:0000313" key="1">
    <source>
        <dbReference type="EMBL" id="GAU48697.1"/>
    </source>
</evidence>
<name>A0A2Z6PQY2_TRISU</name>
<dbReference type="EMBL" id="DF974460">
    <property type="protein sequence ID" value="GAU48697.1"/>
    <property type="molecule type" value="Genomic_DNA"/>
</dbReference>